<dbReference type="InterPro" id="IPR011993">
    <property type="entry name" value="PH-like_dom_sf"/>
</dbReference>
<dbReference type="PANTHER" id="PTHR46882:SF1">
    <property type="entry name" value="PLECKSTRIN HOMOLOGY DOMAIN-CONTAINING FAMILY N MEMBER 1"/>
    <property type="match status" value="1"/>
</dbReference>
<dbReference type="PANTHER" id="PTHR46882">
    <property type="entry name" value="PLECKSTRIN HOMOLOGY DOMAIN-CONTAINING FAMILY N MEMBER 1"/>
    <property type="match status" value="1"/>
</dbReference>
<gene>
    <name evidence="2" type="ORF">N341_07318</name>
</gene>
<proteinExistence type="predicted"/>
<dbReference type="SUPFAM" id="SSF50729">
    <property type="entry name" value="PH domain-like"/>
    <property type="match status" value="1"/>
</dbReference>
<dbReference type="GO" id="GO:0061158">
    <property type="term" value="P:3'-UTR-mediated mRNA destabilization"/>
    <property type="evidence" value="ECO:0007669"/>
    <property type="project" value="TreeGrafter"/>
</dbReference>
<feature type="non-terminal residue" evidence="2">
    <location>
        <position position="266"/>
    </location>
</feature>
<reference evidence="2 3" key="1">
    <citation type="submission" date="2014-04" db="EMBL/GenBank/DDBJ databases">
        <title>Genome evolution of avian class.</title>
        <authorList>
            <person name="Zhang G."/>
            <person name="Li C."/>
        </authorList>
    </citation>
    <scope>NUCLEOTIDE SEQUENCE [LARGE SCALE GENOMIC DNA]</scope>
    <source>
        <strain evidence="2">BGI_N341</strain>
    </source>
</reference>
<dbReference type="AlphaFoldDB" id="A0A093ESD8"/>
<dbReference type="InterPro" id="IPR042835">
    <property type="entry name" value="PLEKHN1"/>
</dbReference>
<dbReference type="Proteomes" id="UP000054190">
    <property type="component" value="Unassembled WGS sequence"/>
</dbReference>
<feature type="compositionally biased region" description="Low complexity" evidence="1">
    <location>
        <begin position="185"/>
        <end position="194"/>
    </location>
</feature>
<dbReference type="EMBL" id="KK370276">
    <property type="protein sequence ID" value="KFV43197.1"/>
    <property type="molecule type" value="Genomic_DNA"/>
</dbReference>
<dbReference type="GO" id="GO:1901612">
    <property type="term" value="F:cardiolipin binding"/>
    <property type="evidence" value="ECO:0007669"/>
    <property type="project" value="InterPro"/>
</dbReference>
<accession>A0A093ESD8</accession>
<evidence type="ECO:0000256" key="1">
    <source>
        <dbReference type="SAM" id="MobiDB-lite"/>
    </source>
</evidence>
<dbReference type="Gene3D" id="2.30.29.30">
    <property type="entry name" value="Pleckstrin-homology domain (PH domain)/Phosphotyrosine-binding domain (PTB)"/>
    <property type="match status" value="1"/>
</dbReference>
<dbReference type="GO" id="GO:1901981">
    <property type="term" value="F:phosphatidylinositol phosphate binding"/>
    <property type="evidence" value="ECO:0007669"/>
    <property type="project" value="TreeGrafter"/>
</dbReference>
<feature type="region of interest" description="Disordered" evidence="1">
    <location>
        <begin position="185"/>
        <end position="216"/>
    </location>
</feature>
<evidence type="ECO:0000313" key="2">
    <source>
        <dbReference type="EMBL" id="KFV43197.1"/>
    </source>
</evidence>
<sequence>GPLLNPLIVFCPTESELKQWLYHLEKQIQLNGGSLGLPFLSQNDWKQSSMGKEELRWSVQNMPVQEWRGTQRESLGDVLCVSKVKLQHLPFQEWHSQLRRRAQRAHVSPASIERAQPCLSCCSLRQGELPLNAIQVLFEENEKTSFLIEGRLINSIRVICRSYDDYQEWLYCLKTAQFRNANSSLSGSESFSGSKPPHPGQFAGSGRGSLTSDGRTNSWASGGRVATLTHLSQNSGSLPDGQSFVLMPESRVLEDPLSPGYSQPLH</sequence>
<organism evidence="2 3">
    <name type="scientific">Tyto alba</name>
    <name type="common">Barn owl</name>
    <dbReference type="NCBI Taxonomy" id="56313"/>
    <lineage>
        <taxon>Eukaryota</taxon>
        <taxon>Metazoa</taxon>
        <taxon>Chordata</taxon>
        <taxon>Craniata</taxon>
        <taxon>Vertebrata</taxon>
        <taxon>Euteleostomi</taxon>
        <taxon>Archelosauria</taxon>
        <taxon>Archosauria</taxon>
        <taxon>Dinosauria</taxon>
        <taxon>Saurischia</taxon>
        <taxon>Theropoda</taxon>
        <taxon>Coelurosauria</taxon>
        <taxon>Aves</taxon>
        <taxon>Neognathae</taxon>
        <taxon>Neoaves</taxon>
        <taxon>Telluraves</taxon>
        <taxon>Strigiformes</taxon>
        <taxon>Tytonidae</taxon>
        <taxon>Tyto</taxon>
    </lineage>
</organism>
<protein>
    <submittedName>
        <fullName evidence="2">Pleckstrin homology domain-containing family N member 1</fullName>
    </submittedName>
</protein>
<dbReference type="GO" id="GO:0001666">
    <property type="term" value="P:response to hypoxia"/>
    <property type="evidence" value="ECO:0007669"/>
    <property type="project" value="TreeGrafter"/>
</dbReference>
<dbReference type="GO" id="GO:0043065">
    <property type="term" value="P:positive regulation of apoptotic process"/>
    <property type="evidence" value="ECO:0007669"/>
    <property type="project" value="InterPro"/>
</dbReference>
<dbReference type="GO" id="GO:0005856">
    <property type="term" value="C:cytoskeleton"/>
    <property type="evidence" value="ECO:0007669"/>
    <property type="project" value="TreeGrafter"/>
</dbReference>
<name>A0A093ESD8_TYTAL</name>
<keyword evidence="3" id="KW-1185">Reference proteome</keyword>
<dbReference type="GO" id="GO:0031966">
    <property type="term" value="C:mitochondrial membrane"/>
    <property type="evidence" value="ECO:0007669"/>
    <property type="project" value="TreeGrafter"/>
</dbReference>
<dbReference type="GO" id="GO:0001786">
    <property type="term" value="F:phosphatidylserine binding"/>
    <property type="evidence" value="ECO:0007669"/>
    <property type="project" value="TreeGrafter"/>
</dbReference>
<evidence type="ECO:0000313" key="3">
    <source>
        <dbReference type="Proteomes" id="UP000054190"/>
    </source>
</evidence>
<dbReference type="GO" id="GO:0070300">
    <property type="term" value="F:phosphatidic acid binding"/>
    <property type="evidence" value="ECO:0007669"/>
    <property type="project" value="TreeGrafter"/>
</dbReference>
<feature type="non-terminal residue" evidence="2">
    <location>
        <position position="1"/>
    </location>
</feature>